<dbReference type="EC" id="3.1.1.57" evidence="2"/>
<dbReference type="InterPro" id="IPR032466">
    <property type="entry name" value="Metal_Hydrolase"/>
</dbReference>
<keyword evidence="3" id="KW-1185">Reference proteome</keyword>
<protein>
    <submittedName>
        <fullName evidence="2">2-pyrone-4,6-dicarbaxylate hydrolase</fullName>
        <ecNumber evidence="2">3.1.1.57</ecNumber>
    </submittedName>
</protein>
<feature type="domain" description="Amidohydrolase-related" evidence="1">
    <location>
        <begin position="60"/>
        <end position="325"/>
    </location>
</feature>
<proteinExistence type="predicted"/>
<evidence type="ECO:0000313" key="3">
    <source>
        <dbReference type="Proteomes" id="UP000216052"/>
    </source>
</evidence>
<keyword evidence="2" id="KW-0378">Hydrolase</keyword>
<organism evidence="2 3">
    <name type="scientific">Sporomusa acidovorans (strain ATCC 49682 / DSM 3132 / Mol)</name>
    <dbReference type="NCBI Taxonomy" id="1123286"/>
    <lineage>
        <taxon>Bacteria</taxon>
        <taxon>Bacillati</taxon>
        <taxon>Bacillota</taxon>
        <taxon>Negativicutes</taxon>
        <taxon>Selenomonadales</taxon>
        <taxon>Sporomusaceae</taxon>
        <taxon>Sporomusa</taxon>
    </lineage>
</organism>
<reference evidence="2" key="1">
    <citation type="submission" date="2024-05" db="EMBL/GenBank/DDBJ databases">
        <title>Isolation and characterization of Sporomusa carbonis sp. nov., a carboxydotrophic hydrogenogen in the genus of Sporomusa isolated from a charcoal burning pile.</title>
        <authorList>
            <person name="Boeer T."/>
            <person name="Rosenbaum F."/>
            <person name="Eysell L."/>
            <person name="Mueller V."/>
            <person name="Daniel R."/>
            <person name="Poehlein A."/>
        </authorList>
    </citation>
    <scope>NUCLEOTIDE SEQUENCE [LARGE SCALE GENOMIC DNA]</scope>
    <source>
        <strain evidence="2">DSM 3132</strain>
    </source>
</reference>
<dbReference type="Pfam" id="PF04909">
    <property type="entry name" value="Amidohydro_2"/>
    <property type="match status" value="1"/>
</dbReference>
<dbReference type="PANTHER" id="PTHR35563:SF2">
    <property type="entry name" value="BARREL METAL-DEPENDENT HYDROLASE, PUTATIVE (AFU_ORTHOLOGUE AFUA_1G16240)-RELATED"/>
    <property type="match status" value="1"/>
</dbReference>
<accession>A0ABZ3J240</accession>
<dbReference type="Gene3D" id="3.20.20.140">
    <property type="entry name" value="Metal-dependent hydrolases"/>
    <property type="match status" value="1"/>
</dbReference>
<dbReference type="InterPro" id="IPR006680">
    <property type="entry name" value="Amidohydro-rel"/>
</dbReference>
<dbReference type="GO" id="GO:0047554">
    <property type="term" value="F:2-pyrone-4,6-dicarboxylate lactonase activity"/>
    <property type="evidence" value="ECO:0007669"/>
    <property type="project" value="UniProtKB-EC"/>
</dbReference>
<dbReference type="InterPro" id="IPR052358">
    <property type="entry name" value="Aro_Compnd_Degr_Hydrolases"/>
</dbReference>
<evidence type="ECO:0000313" key="2">
    <source>
        <dbReference type="EMBL" id="XFO72198.1"/>
    </source>
</evidence>
<dbReference type="PANTHER" id="PTHR35563">
    <property type="entry name" value="BARREL METAL-DEPENDENT HYDROLASE, PUTATIVE (AFU_ORTHOLOGUE AFUA_1G16240)-RELATED"/>
    <property type="match status" value="1"/>
</dbReference>
<sequence>MDRRTFLKGAGLTLVGLSTFNYNSVLAAVKSPEASVAGDLQVPFSAGRKRPTIKVTANACDCHHHIYDPIRFPYVPQDMRNQPPATVDAYRLLQKRLGLTRNVIVNPSAYGTDNRCTLDALKQLGSNARAVVVVDPQITNNDLEKMHRLGVRGIRLNIARGGIKDSNTILALSSRVNELGWHIQFWMNADDTVNMEELLMKLSSPLVFDHRGHLPQPAGINHPAFKVICKLIDKGNTWVKLSGLYQDSKIGDPTYADAVEVGRAYVQYAPQRMVWGTDWPHPNVFSERWPWPDDANMLDLLAVQAPNEVVRNRILVENPATLYGFPQ</sequence>
<name>A0ABZ3J240_SPOA4</name>
<evidence type="ECO:0000259" key="1">
    <source>
        <dbReference type="Pfam" id="PF04909"/>
    </source>
</evidence>
<dbReference type="RefSeq" id="WP_093797203.1">
    <property type="nucleotide sequence ID" value="NZ_CP155571.1"/>
</dbReference>
<dbReference type="SUPFAM" id="SSF51556">
    <property type="entry name" value="Metallo-dependent hydrolases"/>
    <property type="match status" value="1"/>
</dbReference>
<dbReference type="Proteomes" id="UP000216052">
    <property type="component" value="Chromosome"/>
</dbReference>
<dbReference type="EMBL" id="CP155571">
    <property type="protein sequence ID" value="XFO72198.1"/>
    <property type="molecule type" value="Genomic_DNA"/>
</dbReference>
<gene>
    <name evidence="2" type="primary">pmdD_2</name>
    <name evidence="2" type="ORF">SPACI_022440</name>
</gene>